<keyword evidence="3" id="KW-1185">Reference proteome</keyword>
<accession>A0AAD7A0D4</accession>
<name>A0AAD7A0D4_9AGAR</name>
<sequence length="139" mass="15097">MPPYRNSNMSSKDEPKDRFRTMKRPDPPHRNSSFSKRHASFDSPREIPLPSSSPNAMRAPPTASGEYPVFSDDSDWELIAPGSSKLRKDKSRPKPATPKLPLPPPSLSLSKSKSPLPSPLPSATAPPPLTPPASPPSPK</sequence>
<dbReference type="Proteomes" id="UP001218218">
    <property type="component" value="Unassembled WGS sequence"/>
</dbReference>
<feature type="compositionally biased region" description="Polar residues" evidence="1">
    <location>
        <begin position="1"/>
        <end position="10"/>
    </location>
</feature>
<evidence type="ECO:0000313" key="2">
    <source>
        <dbReference type="EMBL" id="KAJ7347040.1"/>
    </source>
</evidence>
<feature type="compositionally biased region" description="Pro residues" evidence="1">
    <location>
        <begin position="95"/>
        <end position="106"/>
    </location>
</feature>
<organism evidence="2 3">
    <name type="scientific">Mycena albidolilacea</name>
    <dbReference type="NCBI Taxonomy" id="1033008"/>
    <lineage>
        <taxon>Eukaryota</taxon>
        <taxon>Fungi</taxon>
        <taxon>Dikarya</taxon>
        <taxon>Basidiomycota</taxon>
        <taxon>Agaricomycotina</taxon>
        <taxon>Agaricomycetes</taxon>
        <taxon>Agaricomycetidae</taxon>
        <taxon>Agaricales</taxon>
        <taxon>Marasmiineae</taxon>
        <taxon>Mycenaceae</taxon>
        <taxon>Mycena</taxon>
    </lineage>
</organism>
<reference evidence="2" key="1">
    <citation type="submission" date="2023-03" db="EMBL/GenBank/DDBJ databases">
        <title>Massive genome expansion in bonnet fungi (Mycena s.s.) driven by repeated elements and novel gene families across ecological guilds.</title>
        <authorList>
            <consortium name="Lawrence Berkeley National Laboratory"/>
            <person name="Harder C.B."/>
            <person name="Miyauchi S."/>
            <person name="Viragh M."/>
            <person name="Kuo A."/>
            <person name="Thoen E."/>
            <person name="Andreopoulos B."/>
            <person name="Lu D."/>
            <person name="Skrede I."/>
            <person name="Drula E."/>
            <person name="Henrissat B."/>
            <person name="Morin E."/>
            <person name="Kohler A."/>
            <person name="Barry K."/>
            <person name="LaButti K."/>
            <person name="Morin E."/>
            <person name="Salamov A."/>
            <person name="Lipzen A."/>
            <person name="Mereny Z."/>
            <person name="Hegedus B."/>
            <person name="Baldrian P."/>
            <person name="Stursova M."/>
            <person name="Weitz H."/>
            <person name="Taylor A."/>
            <person name="Grigoriev I.V."/>
            <person name="Nagy L.G."/>
            <person name="Martin F."/>
            <person name="Kauserud H."/>
        </authorList>
    </citation>
    <scope>NUCLEOTIDE SEQUENCE</scope>
    <source>
        <strain evidence="2">CBHHK002</strain>
    </source>
</reference>
<dbReference type="EMBL" id="JARIHO010000020">
    <property type="protein sequence ID" value="KAJ7347040.1"/>
    <property type="molecule type" value="Genomic_DNA"/>
</dbReference>
<dbReference type="AlphaFoldDB" id="A0AAD7A0D4"/>
<feature type="non-terminal residue" evidence="2">
    <location>
        <position position="139"/>
    </location>
</feature>
<feature type="region of interest" description="Disordered" evidence="1">
    <location>
        <begin position="1"/>
        <end position="139"/>
    </location>
</feature>
<comment type="caution">
    <text evidence="2">The sequence shown here is derived from an EMBL/GenBank/DDBJ whole genome shotgun (WGS) entry which is preliminary data.</text>
</comment>
<feature type="compositionally biased region" description="Pro residues" evidence="1">
    <location>
        <begin position="116"/>
        <end position="139"/>
    </location>
</feature>
<evidence type="ECO:0000256" key="1">
    <source>
        <dbReference type="SAM" id="MobiDB-lite"/>
    </source>
</evidence>
<evidence type="ECO:0000313" key="3">
    <source>
        <dbReference type="Proteomes" id="UP001218218"/>
    </source>
</evidence>
<protein>
    <submittedName>
        <fullName evidence="2">Uncharacterized protein</fullName>
    </submittedName>
</protein>
<feature type="compositionally biased region" description="Basic and acidic residues" evidence="1">
    <location>
        <begin position="11"/>
        <end position="29"/>
    </location>
</feature>
<proteinExistence type="predicted"/>
<gene>
    <name evidence="2" type="ORF">DFH08DRAFT_745776</name>
</gene>